<protein>
    <recommendedName>
        <fullName evidence="3">SWIM-type domain-containing protein</fullName>
    </recommendedName>
</protein>
<reference evidence="2" key="1">
    <citation type="submission" date="2017-03" db="EMBL/GenBank/DDBJ databases">
        <title>Phytopthora megakarya and P. palmivora, two closely related causual agents of cacao black pod achieved similar genome size and gene model numbers by different mechanisms.</title>
        <authorList>
            <person name="Ali S."/>
            <person name="Shao J."/>
            <person name="Larry D.J."/>
            <person name="Kronmiller B."/>
            <person name="Shen D."/>
            <person name="Strem M.D."/>
            <person name="Melnick R.L."/>
            <person name="Guiltinan M.J."/>
            <person name="Tyler B.M."/>
            <person name="Meinhardt L.W."/>
            <person name="Bailey B.A."/>
        </authorList>
    </citation>
    <scope>NUCLEOTIDE SEQUENCE [LARGE SCALE GENOMIC DNA]</scope>
    <source>
        <strain evidence="2">zdho120</strain>
    </source>
</reference>
<evidence type="ECO:0000313" key="1">
    <source>
        <dbReference type="EMBL" id="OWZ22376.1"/>
    </source>
</evidence>
<evidence type="ECO:0008006" key="3">
    <source>
        <dbReference type="Google" id="ProtNLM"/>
    </source>
</evidence>
<comment type="caution">
    <text evidence="1">The sequence shown here is derived from an EMBL/GenBank/DDBJ whole genome shotgun (WGS) entry which is preliminary data.</text>
</comment>
<dbReference type="Proteomes" id="UP000198211">
    <property type="component" value="Unassembled WGS sequence"/>
</dbReference>
<accession>A0A225WXK8</accession>
<organism evidence="1 2">
    <name type="scientific">Phytophthora megakarya</name>
    <dbReference type="NCBI Taxonomy" id="4795"/>
    <lineage>
        <taxon>Eukaryota</taxon>
        <taxon>Sar</taxon>
        <taxon>Stramenopiles</taxon>
        <taxon>Oomycota</taxon>
        <taxon>Peronosporomycetes</taxon>
        <taxon>Peronosporales</taxon>
        <taxon>Peronosporaceae</taxon>
        <taxon>Phytophthora</taxon>
    </lineage>
</organism>
<sequence>MFSPGALYVHFLKQLQRKRSYFEVVANDVTLPIKSEHTIIMQFEGMPVTGWIVDATTRACQRQFSFKYNVCPHVIKATKVVGPRCSGISDPVRKFVPRTRHAKQNQNDLHLLLRKLTIKFNQVVPKALSQRKVQIQTGRALQINLPLI</sequence>
<proteinExistence type="predicted"/>
<dbReference type="OrthoDB" id="129068at2759"/>
<gene>
    <name evidence="1" type="ORF">PHMEG_0002934</name>
</gene>
<dbReference type="AlphaFoldDB" id="A0A225WXK8"/>
<dbReference type="EMBL" id="NBNE01000142">
    <property type="protein sequence ID" value="OWZ22376.1"/>
    <property type="molecule type" value="Genomic_DNA"/>
</dbReference>
<keyword evidence="2" id="KW-1185">Reference proteome</keyword>
<evidence type="ECO:0000313" key="2">
    <source>
        <dbReference type="Proteomes" id="UP000198211"/>
    </source>
</evidence>
<name>A0A225WXK8_9STRA</name>